<dbReference type="AlphaFoldDB" id="X0SUN8"/>
<reference evidence="1" key="1">
    <citation type="journal article" date="2014" name="Front. Microbiol.">
        <title>High frequency of phylogenetically diverse reductive dehalogenase-homologous genes in deep subseafloor sedimentary metagenomes.</title>
        <authorList>
            <person name="Kawai M."/>
            <person name="Futagami T."/>
            <person name="Toyoda A."/>
            <person name="Takaki Y."/>
            <person name="Nishi S."/>
            <person name="Hori S."/>
            <person name="Arai W."/>
            <person name="Tsubouchi T."/>
            <person name="Morono Y."/>
            <person name="Uchiyama I."/>
            <person name="Ito T."/>
            <person name="Fujiyama A."/>
            <person name="Inagaki F."/>
            <person name="Takami H."/>
        </authorList>
    </citation>
    <scope>NUCLEOTIDE SEQUENCE</scope>
    <source>
        <strain evidence="1">Expedition CK06-06</strain>
    </source>
</reference>
<organism evidence="1">
    <name type="scientific">marine sediment metagenome</name>
    <dbReference type="NCBI Taxonomy" id="412755"/>
    <lineage>
        <taxon>unclassified sequences</taxon>
        <taxon>metagenomes</taxon>
        <taxon>ecological metagenomes</taxon>
    </lineage>
</organism>
<proteinExistence type="predicted"/>
<sequence length="107" mass="12215">MKLLIDDRPINVSKDSINLEQIKDRFLIFHKGESFKLDNILEGKLSGRTIALGDSISILIKIDTESLKILTEGKHIFKIESDLVSNLIINFELDETNMNLKFDPKNT</sequence>
<comment type="caution">
    <text evidence="1">The sequence shown here is derived from an EMBL/GenBank/DDBJ whole genome shotgun (WGS) entry which is preliminary data.</text>
</comment>
<accession>X0SUN8</accession>
<dbReference type="EMBL" id="BARS01008834">
    <property type="protein sequence ID" value="GAF67490.1"/>
    <property type="molecule type" value="Genomic_DNA"/>
</dbReference>
<name>X0SUN8_9ZZZZ</name>
<gene>
    <name evidence="1" type="ORF">S01H1_16756</name>
</gene>
<evidence type="ECO:0000313" key="1">
    <source>
        <dbReference type="EMBL" id="GAF67490.1"/>
    </source>
</evidence>
<protein>
    <submittedName>
        <fullName evidence="1">Uncharacterized protein</fullName>
    </submittedName>
</protein>